<evidence type="ECO:0000313" key="5">
    <source>
        <dbReference type="EMBL" id="MDX8525882.1"/>
    </source>
</evidence>
<evidence type="ECO:0000256" key="2">
    <source>
        <dbReference type="ARBA" id="ARBA00022525"/>
    </source>
</evidence>
<feature type="compositionally biased region" description="Gly residues" evidence="4">
    <location>
        <begin position="53"/>
        <end position="67"/>
    </location>
</feature>
<organism evidence="5 6">
    <name type="scientific">Mesorhizobium montanum</name>
    <dbReference type="NCBI Taxonomy" id="3072323"/>
    <lineage>
        <taxon>Bacteria</taxon>
        <taxon>Pseudomonadati</taxon>
        <taxon>Pseudomonadota</taxon>
        <taxon>Alphaproteobacteria</taxon>
        <taxon>Hyphomicrobiales</taxon>
        <taxon>Phyllobacteriaceae</taxon>
        <taxon>Mesorhizobium</taxon>
    </lineage>
</organism>
<feature type="region of interest" description="Disordered" evidence="4">
    <location>
        <begin position="42"/>
        <end position="160"/>
    </location>
</feature>
<dbReference type="Pfam" id="PF03534">
    <property type="entry name" value="SpvB"/>
    <property type="match status" value="1"/>
</dbReference>
<dbReference type="InterPro" id="IPR003284">
    <property type="entry name" value="Sal_SpvB"/>
</dbReference>
<keyword evidence="6" id="KW-1185">Reference proteome</keyword>
<protein>
    <submittedName>
        <fullName evidence="5">SpvB/TcaC N-terminal domain-containing protein</fullName>
    </submittedName>
</protein>
<accession>A0ABU4ZML6</accession>
<feature type="compositionally biased region" description="Low complexity" evidence="4">
    <location>
        <begin position="68"/>
        <end position="95"/>
    </location>
</feature>
<comment type="subcellular location">
    <subcellularLocation>
        <location evidence="1">Secreted</location>
    </subcellularLocation>
</comment>
<dbReference type="Proteomes" id="UP001276840">
    <property type="component" value="Unassembled WGS sequence"/>
</dbReference>
<evidence type="ECO:0000256" key="1">
    <source>
        <dbReference type="ARBA" id="ARBA00004613"/>
    </source>
</evidence>
<evidence type="ECO:0000256" key="3">
    <source>
        <dbReference type="ARBA" id="ARBA00023026"/>
    </source>
</evidence>
<proteinExistence type="predicted"/>
<gene>
    <name evidence="5" type="ORF">RFM68_15320</name>
</gene>
<sequence>MKRLLVWAAVLAAGVVGADVSAVSYIRGSEGIVALAQQAQDSSGNTATPANGLGNGGAALGSGGGGTAPSSQPGGATSTSATSATAGSSAGQPAPDQAATVGAQPTTTQTKDATATTDAAATTTPDGQAAPGTESTATAAATTTTTSGDPEAIGTPKVDLPKAAGNGNLGYSIAIDAPAFHGIEPQIALNYNSSRKTKLGGLYQGWLGYAWGLDGFDVIERATPGYGMPAYDANDIFLLDGQAMVACVAGMVSPSCSTGGTHATENESYRRIALNSTTNEWKVTDRDGTVSTFRSVGAVANLNPAAGTPAYDLAFSYRWLLTSVTDTNGNTVTYSYTCPASPTCYPASITYNGASIQFYYETRPDMILMGNGRDISETSQRIKSIGVLVGPSIRSAYMLTYDQAPFSNTSRLTQVTRYGTDAVGTPDGTITGGTSKIIAQMTYQNTDGVYATVNGAPSQYAPKQVGDLDADGRDEIFGDNVRQYQTSGGHDGSPTNWFDRTKYIYKFNSNGSLSGTVSLLVDSFSYPVDGSNSSPDYKFSRQGRFIASKNTVDFADSVITSTTNGRPDVLRIMLVSRLFRPIPRCL</sequence>
<name>A0ABU4ZML6_9HYPH</name>
<keyword evidence="3" id="KW-0843">Virulence</keyword>
<dbReference type="EMBL" id="JAVIJF010000010">
    <property type="protein sequence ID" value="MDX8525882.1"/>
    <property type="molecule type" value="Genomic_DNA"/>
</dbReference>
<comment type="caution">
    <text evidence="5">The sequence shown here is derived from an EMBL/GenBank/DDBJ whole genome shotgun (WGS) entry which is preliminary data.</text>
</comment>
<evidence type="ECO:0000313" key="6">
    <source>
        <dbReference type="Proteomes" id="UP001276840"/>
    </source>
</evidence>
<keyword evidence="2" id="KW-0964">Secreted</keyword>
<feature type="compositionally biased region" description="Low complexity" evidence="4">
    <location>
        <begin position="103"/>
        <end position="152"/>
    </location>
</feature>
<reference evidence="5 6" key="1">
    <citation type="submission" date="2023-08" db="EMBL/GenBank/DDBJ databases">
        <title>Implementing the SeqCode for naming new Mesorhizobium species isolated from Vachellia karroo root nodules.</title>
        <authorList>
            <person name="Van Lill M."/>
        </authorList>
    </citation>
    <scope>NUCLEOTIDE SEQUENCE [LARGE SCALE GENOMIC DNA]</scope>
    <source>
        <strain evidence="5 6">MSK 1335</strain>
    </source>
</reference>
<dbReference type="RefSeq" id="WP_320233820.1">
    <property type="nucleotide sequence ID" value="NZ_JAVIJF010000010.1"/>
</dbReference>
<evidence type="ECO:0000256" key="4">
    <source>
        <dbReference type="SAM" id="MobiDB-lite"/>
    </source>
</evidence>